<accession>A0AAE3SMZ9</accession>
<protein>
    <submittedName>
        <fullName evidence="8">MMPL family transporter</fullName>
    </submittedName>
</protein>
<feature type="transmembrane region" description="Helical" evidence="6">
    <location>
        <begin position="21"/>
        <end position="39"/>
    </location>
</feature>
<dbReference type="GO" id="GO:0005886">
    <property type="term" value="C:plasma membrane"/>
    <property type="evidence" value="ECO:0007669"/>
    <property type="project" value="UniProtKB-SubCell"/>
</dbReference>
<evidence type="ECO:0000259" key="7">
    <source>
        <dbReference type="PROSITE" id="PS50156"/>
    </source>
</evidence>
<evidence type="ECO:0000256" key="6">
    <source>
        <dbReference type="SAM" id="Phobius"/>
    </source>
</evidence>
<feature type="transmembrane region" description="Helical" evidence="6">
    <location>
        <begin position="643"/>
        <end position="665"/>
    </location>
</feature>
<gene>
    <name evidence="8" type="ORF">OO016_05225</name>
</gene>
<feature type="transmembrane region" description="Helical" evidence="6">
    <location>
        <begin position="229"/>
        <end position="248"/>
    </location>
</feature>
<feature type="transmembrane region" description="Helical" evidence="6">
    <location>
        <begin position="281"/>
        <end position="302"/>
    </location>
</feature>
<dbReference type="PANTHER" id="PTHR33406">
    <property type="entry name" value="MEMBRANE PROTEIN MJ1562-RELATED"/>
    <property type="match status" value="1"/>
</dbReference>
<feature type="transmembrane region" description="Helical" evidence="6">
    <location>
        <begin position="617"/>
        <end position="636"/>
    </location>
</feature>
<feature type="transmembrane region" description="Helical" evidence="6">
    <location>
        <begin position="712"/>
        <end position="736"/>
    </location>
</feature>
<organism evidence="8 9">
    <name type="scientific">Lentiprolixibacter aurantiacus</name>
    <dbReference type="NCBI Taxonomy" id="2993939"/>
    <lineage>
        <taxon>Bacteria</taxon>
        <taxon>Pseudomonadati</taxon>
        <taxon>Bacteroidota</taxon>
        <taxon>Flavobacteriia</taxon>
        <taxon>Flavobacteriales</taxon>
        <taxon>Flavobacteriaceae</taxon>
        <taxon>Lentiprolixibacter</taxon>
    </lineage>
</organism>
<evidence type="ECO:0000256" key="3">
    <source>
        <dbReference type="ARBA" id="ARBA00022692"/>
    </source>
</evidence>
<dbReference type="Pfam" id="PF03176">
    <property type="entry name" value="MMPL"/>
    <property type="match status" value="2"/>
</dbReference>
<keyword evidence="2" id="KW-1003">Cell membrane</keyword>
<feature type="domain" description="SSD" evidence="7">
    <location>
        <begin position="614"/>
        <end position="769"/>
    </location>
</feature>
<name>A0AAE3SMZ9_9FLAO</name>
<dbReference type="PANTHER" id="PTHR33406:SF12">
    <property type="entry name" value="BLR2997 PROTEIN"/>
    <property type="match status" value="1"/>
</dbReference>
<feature type="transmembrane region" description="Helical" evidence="6">
    <location>
        <begin position="742"/>
        <end position="768"/>
    </location>
</feature>
<feature type="transmembrane region" description="Helical" evidence="6">
    <location>
        <begin position="413"/>
        <end position="433"/>
    </location>
</feature>
<feature type="transmembrane region" description="Helical" evidence="6">
    <location>
        <begin position="358"/>
        <end position="383"/>
    </location>
</feature>
<evidence type="ECO:0000256" key="1">
    <source>
        <dbReference type="ARBA" id="ARBA00004651"/>
    </source>
</evidence>
<dbReference type="InterPro" id="IPR050545">
    <property type="entry name" value="Mycobact_MmpL"/>
</dbReference>
<comment type="caution">
    <text evidence="8">The sequence shown here is derived from an EMBL/GenBank/DDBJ whole genome shotgun (WGS) entry which is preliminary data.</text>
</comment>
<dbReference type="Proteomes" id="UP001207116">
    <property type="component" value="Unassembled WGS sequence"/>
</dbReference>
<dbReference type="RefSeq" id="WP_266011400.1">
    <property type="nucleotide sequence ID" value="NZ_JAPFQP010000001.1"/>
</dbReference>
<dbReference type="EMBL" id="JAPFQP010000001">
    <property type="protein sequence ID" value="MCX2718995.1"/>
    <property type="molecule type" value="Genomic_DNA"/>
</dbReference>
<evidence type="ECO:0000256" key="2">
    <source>
        <dbReference type="ARBA" id="ARBA00022475"/>
    </source>
</evidence>
<feature type="transmembrane region" description="Helical" evidence="6">
    <location>
        <begin position="255"/>
        <end position="275"/>
    </location>
</feature>
<proteinExistence type="predicted"/>
<keyword evidence="9" id="KW-1185">Reference proteome</keyword>
<sequence length="798" mass="90345">MVAKLTRGFWPKVARIILRNRILILALIAAVTVFLGMQWQHMRFSTSEANLLPDDHPINLQYNEFLNIFGEEGNAIVLGVKDSALFTPEKFNRWNILSKQLDAFPEVDFVISTDNLQILKKDNEKQEFVLLPFLEDEVGSRKEIDSITTTLFNELPFYDKVLYNKETRTIRTVVYLDQDIVNTSVRKDFILNDLSKLVENFEEETQLDVRVSGMPYIRTLNSQNIIDEIGKFIGAALAVTSLIFFFFFRSIRATFISICVVTIGVMWAFGILGLLRYEITVLTALIPPLIIVIGIPNCIFLINKYQQEVNKHGNQALSLQRVISKIGNATLMTNVTTASGFATFIITDSKLLTEFGTVASINILGIFILSLLIIPIVYSFMALPKTKHLKHLNKKWIDGFVSWMERIVREHRIGVYFTSVALLALSIIGIYQIEISGSPIEDMPKKADFFKDIRFFEQEFDGIMPVEIVVDTERKKGVMKPATLKRMDRLGEIIEETPELSKPVSVVNLIKYSKQAFYNGIPRYYQLPTAQENTFIMDVARKSQGNSELLQSFVDSTGQVARITTFMRDVRTDRMEEIERVLLENIAKIFPDERYSVYITGKALLFLKGTKYLVRNLLLSLSLAIGLIALFMAYLFRSFRMILISLIPNLLPLLITAGVMGFVGVPIKPSTILVFSIAFGISVDDTIHFLAKYRQELTANKWRIKQSVYAALRETGVSMFYTSIVLFFGFSVFIISSFGGTVALGALVSATLLFAMLANLILLPSLLLSLERSIANKEVLKKPQIDILPKEELPDSNA</sequence>
<feature type="transmembrane region" description="Helical" evidence="6">
    <location>
        <begin position="671"/>
        <end position="691"/>
    </location>
</feature>
<comment type="subcellular location">
    <subcellularLocation>
        <location evidence="1">Cell membrane</location>
        <topology evidence="1">Multi-pass membrane protein</topology>
    </subcellularLocation>
</comment>
<dbReference type="Gene3D" id="1.20.1640.10">
    <property type="entry name" value="Multidrug efflux transporter AcrB transmembrane domain"/>
    <property type="match status" value="2"/>
</dbReference>
<feature type="transmembrane region" description="Helical" evidence="6">
    <location>
        <begin position="322"/>
        <end position="346"/>
    </location>
</feature>
<dbReference type="PROSITE" id="PS50156">
    <property type="entry name" value="SSD"/>
    <property type="match status" value="2"/>
</dbReference>
<keyword evidence="4 6" id="KW-1133">Transmembrane helix</keyword>
<evidence type="ECO:0000313" key="9">
    <source>
        <dbReference type="Proteomes" id="UP001207116"/>
    </source>
</evidence>
<dbReference type="InterPro" id="IPR004869">
    <property type="entry name" value="MMPL_dom"/>
</dbReference>
<dbReference type="SUPFAM" id="SSF82866">
    <property type="entry name" value="Multidrug efflux transporter AcrB transmembrane domain"/>
    <property type="match status" value="2"/>
</dbReference>
<dbReference type="AlphaFoldDB" id="A0AAE3SMZ9"/>
<evidence type="ECO:0000313" key="8">
    <source>
        <dbReference type="EMBL" id="MCX2718995.1"/>
    </source>
</evidence>
<keyword evidence="3 6" id="KW-0812">Transmembrane</keyword>
<feature type="domain" description="SSD" evidence="7">
    <location>
        <begin position="255"/>
        <end position="380"/>
    </location>
</feature>
<keyword evidence="5 6" id="KW-0472">Membrane</keyword>
<dbReference type="InterPro" id="IPR000731">
    <property type="entry name" value="SSD"/>
</dbReference>
<reference evidence="8" key="1">
    <citation type="submission" date="2022-11" db="EMBL/GenBank/DDBJ databases">
        <title>The characterization of three novel Bacteroidetes species and genomic analysis of their roles in tidal elemental geochemical cycles.</title>
        <authorList>
            <person name="Ma K.-J."/>
        </authorList>
    </citation>
    <scope>NUCLEOTIDE SEQUENCE</scope>
    <source>
        <strain evidence="8">M415</strain>
    </source>
</reference>
<evidence type="ECO:0000256" key="4">
    <source>
        <dbReference type="ARBA" id="ARBA00022989"/>
    </source>
</evidence>
<evidence type="ECO:0000256" key="5">
    <source>
        <dbReference type="ARBA" id="ARBA00023136"/>
    </source>
</evidence>